<comment type="caution">
    <text evidence="2">The sequence shown here is derived from an EMBL/GenBank/DDBJ whole genome shotgun (WGS) entry which is preliminary data.</text>
</comment>
<dbReference type="Proteomes" id="UP000659496">
    <property type="component" value="Unassembled WGS sequence"/>
</dbReference>
<dbReference type="RefSeq" id="WP_191690477.1">
    <property type="nucleotide sequence ID" value="NZ_JACSQY010000008.1"/>
</dbReference>
<protein>
    <submittedName>
        <fullName evidence="2">STAS domain-containing protein</fullName>
    </submittedName>
</protein>
<accession>A0ABR8PL50</accession>
<keyword evidence="3" id="KW-1185">Reference proteome</keyword>
<evidence type="ECO:0000259" key="1">
    <source>
        <dbReference type="PROSITE" id="PS50801"/>
    </source>
</evidence>
<dbReference type="PANTHER" id="PTHR33745:SF1">
    <property type="entry name" value="RSBT ANTAGONIST PROTEIN RSBS"/>
    <property type="match status" value="1"/>
</dbReference>
<dbReference type="InterPro" id="IPR051932">
    <property type="entry name" value="Bact_StressResp_Reg"/>
</dbReference>
<organism evidence="2 3">
    <name type="scientific">Sporosarcina gallistercoris</name>
    <dbReference type="NCBI Taxonomy" id="2762245"/>
    <lineage>
        <taxon>Bacteria</taxon>
        <taxon>Bacillati</taxon>
        <taxon>Bacillota</taxon>
        <taxon>Bacilli</taxon>
        <taxon>Bacillales</taxon>
        <taxon>Caryophanaceae</taxon>
        <taxon>Sporosarcina</taxon>
    </lineage>
</organism>
<dbReference type="SUPFAM" id="SSF52091">
    <property type="entry name" value="SpoIIaa-like"/>
    <property type="match status" value="1"/>
</dbReference>
<dbReference type="Gene3D" id="3.30.750.24">
    <property type="entry name" value="STAS domain"/>
    <property type="match status" value="1"/>
</dbReference>
<proteinExistence type="predicted"/>
<dbReference type="EMBL" id="JACSQY010000008">
    <property type="protein sequence ID" value="MBD7908887.1"/>
    <property type="molecule type" value="Genomic_DNA"/>
</dbReference>
<sequence length="152" mass="17146">MNQIEEVAQLKATIAKYEEIINETSVPIITSIIDNTILLPVVGYTDKERMERIRAKVLEYAGDHRNTEAAVFDFSSIRLSEEEGLEMLTLELQLMRSELQLMGIRPIMVGFTPPFVRQMVSAGVASEVESYANFKAALQVLMDEKGLSFSRE</sequence>
<dbReference type="PANTHER" id="PTHR33745">
    <property type="entry name" value="RSBT ANTAGONIST PROTEIN RSBS-RELATED"/>
    <property type="match status" value="1"/>
</dbReference>
<dbReference type="InterPro" id="IPR002645">
    <property type="entry name" value="STAS_dom"/>
</dbReference>
<evidence type="ECO:0000313" key="2">
    <source>
        <dbReference type="EMBL" id="MBD7908887.1"/>
    </source>
</evidence>
<dbReference type="PROSITE" id="PS50801">
    <property type="entry name" value="STAS"/>
    <property type="match status" value="1"/>
</dbReference>
<feature type="domain" description="STAS" evidence="1">
    <location>
        <begin position="26"/>
        <end position="141"/>
    </location>
</feature>
<evidence type="ECO:0000313" key="3">
    <source>
        <dbReference type="Proteomes" id="UP000659496"/>
    </source>
</evidence>
<gene>
    <name evidence="2" type="ORF">H9659_11140</name>
</gene>
<name>A0ABR8PL50_9BACL</name>
<dbReference type="InterPro" id="IPR036513">
    <property type="entry name" value="STAS_dom_sf"/>
</dbReference>
<reference evidence="2 3" key="1">
    <citation type="submission" date="2020-08" db="EMBL/GenBank/DDBJ databases">
        <title>A Genomic Blueprint of the Chicken Gut Microbiome.</title>
        <authorList>
            <person name="Gilroy R."/>
            <person name="Ravi A."/>
            <person name="Getino M."/>
            <person name="Pursley I."/>
            <person name="Horton D.L."/>
            <person name="Alikhan N.-F."/>
            <person name="Baker D."/>
            <person name="Gharbi K."/>
            <person name="Hall N."/>
            <person name="Watson M."/>
            <person name="Adriaenssens E.M."/>
            <person name="Foster-Nyarko E."/>
            <person name="Jarju S."/>
            <person name="Secka A."/>
            <person name="Antonio M."/>
            <person name="Oren A."/>
            <person name="Chaudhuri R."/>
            <person name="La Ragione R.M."/>
            <person name="Hildebrand F."/>
            <person name="Pallen M.J."/>
        </authorList>
    </citation>
    <scope>NUCLEOTIDE SEQUENCE [LARGE SCALE GENOMIC DNA]</scope>
    <source>
        <strain evidence="2 3">Sa3CUA8</strain>
    </source>
</reference>
<dbReference type="CDD" id="cd07041">
    <property type="entry name" value="STAS_RsbR_RsbS_like"/>
    <property type="match status" value="1"/>
</dbReference>